<dbReference type="Proteomes" id="UP000002071">
    <property type="component" value="Chromosome"/>
</dbReference>
<keyword evidence="4" id="KW-1185">Reference proteome</keyword>
<accession>C7NTE2</accession>
<dbReference type="SUPFAM" id="SSF49503">
    <property type="entry name" value="Cupredoxins"/>
    <property type="match status" value="1"/>
</dbReference>
<dbReference type="GeneID" id="8382947"/>
<dbReference type="AlphaFoldDB" id="C7NTE2"/>
<dbReference type="HOGENOM" id="CLU_1998707_0_0_2"/>
<gene>
    <name evidence="3" type="ordered locus">Huta_0678</name>
</gene>
<dbReference type="RefSeq" id="WP_015788444.1">
    <property type="nucleotide sequence ID" value="NC_013158.1"/>
</dbReference>
<evidence type="ECO:0000259" key="2">
    <source>
        <dbReference type="Pfam" id="PF13473"/>
    </source>
</evidence>
<proteinExistence type="predicted"/>
<dbReference type="KEGG" id="hut:Huta_0678"/>
<reference evidence="3 4" key="1">
    <citation type="journal article" date="2009" name="Stand. Genomic Sci.">
        <title>Complete genome sequence of Halorhabdus utahensis type strain (AX-2).</title>
        <authorList>
            <person name="Anderson I."/>
            <person name="Tindall B.J."/>
            <person name="Pomrenke H."/>
            <person name="Goker M."/>
            <person name="Lapidus A."/>
            <person name="Nolan M."/>
            <person name="Copeland A."/>
            <person name="Glavina Del Rio T."/>
            <person name="Chen F."/>
            <person name="Tice H."/>
            <person name="Cheng J.F."/>
            <person name="Lucas S."/>
            <person name="Chertkov O."/>
            <person name="Bruce D."/>
            <person name="Brettin T."/>
            <person name="Detter J.C."/>
            <person name="Han C."/>
            <person name="Goodwin L."/>
            <person name="Land M."/>
            <person name="Hauser L."/>
            <person name="Chang Y.J."/>
            <person name="Jeffries C.D."/>
            <person name="Pitluck S."/>
            <person name="Pati A."/>
            <person name="Mavromatis K."/>
            <person name="Ivanova N."/>
            <person name="Ovchinnikova G."/>
            <person name="Chen A."/>
            <person name="Palaniappan K."/>
            <person name="Chain P."/>
            <person name="Rohde M."/>
            <person name="Bristow J."/>
            <person name="Eisen J.A."/>
            <person name="Markowitz V."/>
            <person name="Hugenholtz P."/>
            <person name="Kyrpides N.C."/>
            <person name="Klenk H.P."/>
        </authorList>
    </citation>
    <scope>NUCLEOTIDE SEQUENCE [LARGE SCALE GENOMIC DNA]</scope>
    <source>
        <strain evidence="4">DSM 12940 / JCM 11049 / AX-2</strain>
    </source>
</reference>
<evidence type="ECO:0000313" key="4">
    <source>
        <dbReference type="Proteomes" id="UP000002071"/>
    </source>
</evidence>
<dbReference type="Pfam" id="PF13473">
    <property type="entry name" value="Cupredoxin_1"/>
    <property type="match status" value="1"/>
</dbReference>
<organism evidence="3 4">
    <name type="scientific">Halorhabdus utahensis (strain DSM 12940 / JCM 11049 / AX-2)</name>
    <dbReference type="NCBI Taxonomy" id="519442"/>
    <lineage>
        <taxon>Archaea</taxon>
        <taxon>Methanobacteriati</taxon>
        <taxon>Methanobacteriota</taxon>
        <taxon>Stenosarchaea group</taxon>
        <taxon>Halobacteria</taxon>
        <taxon>Halobacteriales</taxon>
        <taxon>Haloarculaceae</taxon>
        <taxon>Halorhabdus</taxon>
    </lineage>
</organism>
<feature type="domain" description="EfeO-type cupredoxin-like" evidence="2">
    <location>
        <begin position="24"/>
        <end position="103"/>
    </location>
</feature>
<evidence type="ECO:0000256" key="1">
    <source>
        <dbReference type="SAM" id="MobiDB-lite"/>
    </source>
</evidence>
<dbReference type="EMBL" id="CP001687">
    <property type="protein sequence ID" value="ACV10864.1"/>
    <property type="molecule type" value="Genomic_DNA"/>
</dbReference>
<sequence>MAVGVGSALSGCLDASGEDESTGTDRDHRTTVTIRDGAFSPRSWEAAAGHEVTVVFENHDDREHVLRGDFGDFDVRVPAGETVSRTVAVPEKPGDYAIECNGTMGPFKLEAVPADMLGGCSLDESNE</sequence>
<dbReference type="eggNOG" id="arCOG02929">
    <property type="taxonomic scope" value="Archaea"/>
</dbReference>
<name>C7NTE2_HALUD</name>
<dbReference type="Gene3D" id="2.60.40.420">
    <property type="entry name" value="Cupredoxins - blue copper proteins"/>
    <property type="match status" value="1"/>
</dbReference>
<dbReference type="InterPro" id="IPR008972">
    <property type="entry name" value="Cupredoxin"/>
</dbReference>
<protein>
    <recommendedName>
        <fullName evidence="2">EfeO-type cupredoxin-like domain-containing protein</fullName>
    </recommendedName>
</protein>
<dbReference type="STRING" id="519442.Huta_0678"/>
<dbReference type="InterPro" id="IPR028096">
    <property type="entry name" value="EfeO_Cupredoxin"/>
</dbReference>
<feature type="region of interest" description="Disordered" evidence="1">
    <location>
        <begin position="1"/>
        <end position="29"/>
    </location>
</feature>
<evidence type="ECO:0000313" key="3">
    <source>
        <dbReference type="EMBL" id="ACV10864.1"/>
    </source>
</evidence>